<dbReference type="Gene3D" id="3.50.50.60">
    <property type="entry name" value="FAD/NAD(P)-binding domain"/>
    <property type="match status" value="1"/>
</dbReference>
<dbReference type="GO" id="GO:0016491">
    <property type="term" value="F:oxidoreductase activity"/>
    <property type="evidence" value="ECO:0007669"/>
    <property type="project" value="UniProtKB-KW"/>
</dbReference>
<feature type="domain" description="FAD/NAD(P)-binding" evidence="3">
    <location>
        <begin position="6"/>
        <end position="126"/>
    </location>
</feature>
<comment type="caution">
    <text evidence="4">The sequence shown here is derived from an EMBL/GenBank/DDBJ whole genome shotgun (WGS) entry which is preliminary data.</text>
</comment>
<dbReference type="eggNOG" id="COG0446">
    <property type="taxonomic scope" value="Bacteria"/>
</dbReference>
<dbReference type="SUPFAM" id="SSF51905">
    <property type="entry name" value="FAD/NAD(P)-binding domain"/>
    <property type="match status" value="1"/>
</dbReference>
<dbReference type="AlphaFoldDB" id="E5Y6R8"/>
<dbReference type="PIRSF" id="PIRSF037495">
    <property type="entry name" value="Opine_OX_OoxA/HcnB"/>
    <property type="match status" value="1"/>
</dbReference>
<dbReference type="Proteomes" id="UP000006034">
    <property type="component" value="Unassembled WGS sequence"/>
</dbReference>
<keyword evidence="5" id="KW-1185">Reference proteome</keyword>
<dbReference type="InterPro" id="IPR017224">
    <property type="entry name" value="Opine_Oxase_asu/HCN_bsu"/>
</dbReference>
<sequence>MRTQWDIVIIGAGPAGMSAALQATRHGLSVLVLDRQAEPGGQIFRSAGSASADKRKQIGADYARGEALVREFRQSPATFLGGANVWHLAPGRAYVSHQGTSHVMQARQILIATGAMERPVPLPGWTLPGVLGAGAADVLLKSASMLPEGPVVLCGNGPLILQTVVHLKHFGIPIAGVALTGSPASLFKAALRMPGALLRPQYLLHGMGMGLRTFFGAPCHPAANDISIRRDGETLTVDFTSFGKRKSLQGTAVLLHEGVVPETRITRLARCRHAWNPRQRYWHAETDVWGKTNVCGIRVAGDSAGVRGADAAIASGEAVALDICREIGALTLETRDRLAKAALFRLYRCDAMQPFMETFFAPSPSALLPADDAVVCRCEELTAGELRRTIEAGCYSPDGLKSQARPGMGTCQGRMCSAAVAEMIAHAHGLPIETLPPYHAQPPLFPLPLEELASMSIPPEGL</sequence>
<dbReference type="Pfam" id="PF07992">
    <property type="entry name" value="Pyr_redox_2"/>
    <property type="match status" value="1"/>
</dbReference>
<dbReference type="PRINTS" id="PR00469">
    <property type="entry name" value="PNDRDTASEII"/>
</dbReference>
<name>E5Y6R8_BILW3</name>
<gene>
    <name evidence="4" type="ORF">HMPREF0179_01881</name>
</gene>
<evidence type="ECO:0000313" key="5">
    <source>
        <dbReference type="Proteomes" id="UP000006034"/>
    </source>
</evidence>
<dbReference type="Gene3D" id="1.10.10.1100">
    <property type="entry name" value="BFD-like [2Fe-2S]-binding domain"/>
    <property type="match status" value="1"/>
</dbReference>
<dbReference type="STRING" id="563192.HMPREF0179_01881"/>
<reference evidence="4 5" key="1">
    <citation type="submission" date="2010-10" db="EMBL/GenBank/DDBJ databases">
        <authorList>
            <consortium name="The Broad Institute Genome Sequencing Platform"/>
            <person name="Ward D."/>
            <person name="Earl A."/>
            <person name="Feldgarden M."/>
            <person name="Young S.K."/>
            <person name="Gargeya S."/>
            <person name="Zeng Q."/>
            <person name="Alvarado L."/>
            <person name="Berlin A."/>
            <person name="Bochicchio J."/>
            <person name="Chapman S.B."/>
            <person name="Chen Z."/>
            <person name="Freedman E."/>
            <person name="Gellesch M."/>
            <person name="Goldberg J."/>
            <person name="Griggs A."/>
            <person name="Gujja S."/>
            <person name="Heilman E."/>
            <person name="Heiman D."/>
            <person name="Howarth C."/>
            <person name="Mehta T."/>
            <person name="Neiman D."/>
            <person name="Pearson M."/>
            <person name="Roberts A."/>
            <person name="Saif S."/>
            <person name="Shea T."/>
            <person name="Shenoy N."/>
            <person name="Sisk P."/>
            <person name="Stolte C."/>
            <person name="Sykes S."/>
            <person name="White J."/>
            <person name="Yandava C."/>
            <person name="Allen-Vercoe E."/>
            <person name="Sibley C."/>
            <person name="Ambrose C.E."/>
            <person name="Strauss J."/>
            <person name="Daigneault M."/>
            <person name="Haas B."/>
            <person name="Nusbaum C."/>
            <person name="Birren B."/>
        </authorList>
    </citation>
    <scope>NUCLEOTIDE SEQUENCE [LARGE SCALE GENOMIC DNA]</scope>
    <source>
        <strain evidence="4 5">3_1_6</strain>
    </source>
</reference>
<keyword evidence="1" id="KW-0560">Oxidoreductase</keyword>
<evidence type="ECO:0000313" key="4">
    <source>
        <dbReference type="EMBL" id="EFV44304.2"/>
    </source>
</evidence>
<dbReference type="InterPro" id="IPR051691">
    <property type="entry name" value="Metab_Enz_Cyan_OpOx_G3PDH"/>
</dbReference>
<dbReference type="InterPro" id="IPR041854">
    <property type="entry name" value="BFD-like_2Fe2S-bd_dom_sf"/>
</dbReference>
<dbReference type="RefSeq" id="WP_016360364.1">
    <property type="nucleotide sequence ID" value="NZ_KE150238.1"/>
</dbReference>
<dbReference type="PANTHER" id="PTHR42949">
    <property type="entry name" value="ANAEROBIC GLYCEROL-3-PHOSPHATE DEHYDROGENASE SUBUNIT B"/>
    <property type="match status" value="1"/>
</dbReference>
<feature type="domain" description="BFD-like [2Fe-2S]-binding" evidence="2">
    <location>
        <begin position="374"/>
        <end position="425"/>
    </location>
</feature>
<dbReference type="InterPro" id="IPR007419">
    <property type="entry name" value="BFD-like_2Fe2S-bd_dom"/>
</dbReference>
<dbReference type="HOGENOM" id="CLU_030705_1_2_7"/>
<dbReference type="InterPro" id="IPR036188">
    <property type="entry name" value="FAD/NAD-bd_sf"/>
</dbReference>
<dbReference type="PANTHER" id="PTHR42949:SF3">
    <property type="entry name" value="ANAEROBIC GLYCEROL-3-PHOSPHATE DEHYDROGENASE SUBUNIT B"/>
    <property type="match status" value="1"/>
</dbReference>
<dbReference type="GeneID" id="78084150"/>
<dbReference type="EMBL" id="ADCP02000001">
    <property type="protein sequence ID" value="EFV44304.2"/>
    <property type="molecule type" value="Genomic_DNA"/>
</dbReference>
<dbReference type="OrthoDB" id="9801699at2"/>
<evidence type="ECO:0000259" key="3">
    <source>
        <dbReference type="Pfam" id="PF07992"/>
    </source>
</evidence>
<organism evidence="4 5">
    <name type="scientific">Bilophila wadsworthia (strain 3_1_6)</name>
    <dbReference type="NCBI Taxonomy" id="563192"/>
    <lineage>
        <taxon>Bacteria</taxon>
        <taxon>Pseudomonadati</taxon>
        <taxon>Thermodesulfobacteriota</taxon>
        <taxon>Desulfovibrionia</taxon>
        <taxon>Desulfovibrionales</taxon>
        <taxon>Desulfovibrionaceae</taxon>
        <taxon>Bilophila</taxon>
    </lineage>
</organism>
<evidence type="ECO:0008006" key="6">
    <source>
        <dbReference type="Google" id="ProtNLM"/>
    </source>
</evidence>
<dbReference type="CDD" id="cd19946">
    <property type="entry name" value="GlpA-like_Fer2_BFD-like"/>
    <property type="match status" value="1"/>
</dbReference>
<proteinExistence type="predicted"/>
<protein>
    <recommendedName>
        <fullName evidence="6">Opine oxidase subunit A</fullName>
    </recommendedName>
</protein>
<evidence type="ECO:0000256" key="1">
    <source>
        <dbReference type="ARBA" id="ARBA00023002"/>
    </source>
</evidence>
<evidence type="ECO:0000259" key="2">
    <source>
        <dbReference type="Pfam" id="PF04324"/>
    </source>
</evidence>
<accession>E5Y6R8</accession>
<dbReference type="InterPro" id="IPR023753">
    <property type="entry name" value="FAD/NAD-binding_dom"/>
</dbReference>
<dbReference type="Pfam" id="PF04324">
    <property type="entry name" value="Fer2_BFD"/>
    <property type="match status" value="1"/>
</dbReference>
<dbReference type="PRINTS" id="PR00368">
    <property type="entry name" value="FADPNR"/>
</dbReference>
<reference evidence="4 5" key="2">
    <citation type="submission" date="2013-04" db="EMBL/GenBank/DDBJ databases">
        <title>The Genome Sequence of Bilophila wadsworthia 3_1_6.</title>
        <authorList>
            <consortium name="The Broad Institute Genomics Platform"/>
            <person name="Earl A."/>
            <person name="Ward D."/>
            <person name="Feldgarden M."/>
            <person name="Gevers D."/>
            <person name="Sibley C."/>
            <person name="Strauss J."/>
            <person name="Allen-Vercoe E."/>
            <person name="Walker B."/>
            <person name="Young S."/>
            <person name="Zeng Q."/>
            <person name="Gargeya S."/>
            <person name="Fitzgerald M."/>
            <person name="Haas B."/>
            <person name="Abouelleil A."/>
            <person name="Allen A.W."/>
            <person name="Alvarado L."/>
            <person name="Arachchi H.M."/>
            <person name="Berlin A.M."/>
            <person name="Chapman S.B."/>
            <person name="Gainer-Dewar J."/>
            <person name="Goldberg J."/>
            <person name="Griggs A."/>
            <person name="Gujja S."/>
            <person name="Hansen M."/>
            <person name="Howarth C."/>
            <person name="Imamovic A."/>
            <person name="Ireland A."/>
            <person name="Larimer J."/>
            <person name="McCowan C."/>
            <person name="Murphy C."/>
            <person name="Pearson M."/>
            <person name="Poon T.W."/>
            <person name="Priest M."/>
            <person name="Roberts A."/>
            <person name="Saif S."/>
            <person name="Shea T."/>
            <person name="Sisk P."/>
            <person name="Sykes S."/>
            <person name="Wortman J."/>
            <person name="Nusbaum C."/>
            <person name="Birren B."/>
        </authorList>
    </citation>
    <scope>NUCLEOTIDE SEQUENCE [LARGE SCALE GENOMIC DNA]</scope>
    <source>
        <strain evidence="4 5">3_1_6</strain>
    </source>
</reference>